<comment type="caution">
    <text evidence="1">The sequence shown here is derived from an EMBL/GenBank/DDBJ whole genome shotgun (WGS) entry which is preliminary data.</text>
</comment>
<evidence type="ECO:0000313" key="1">
    <source>
        <dbReference type="EMBL" id="KAL0114077.1"/>
    </source>
</evidence>
<dbReference type="AlphaFoldDB" id="A0AAW2FEX6"/>
<protein>
    <submittedName>
        <fullName evidence="1">Uncharacterized protein</fullName>
    </submittedName>
</protein>
<name>A0AAW2FEX6_9HYME</name>
<dbReference type="Proteomes" id="UP001430953">
    <property type="component" value="Unassembled WGS sequence"/>
</dbReference>
<dbReference type="EMBL" id="JADYXP020000011">
    <property type="protein sequence ID" value="KAL0114077.1"/>
    <property type="molecule type" value="Genomic_DNA"/>
</dbReference>
<keyword evidence="2" id="KW-1185">Reference proteome</keyword>
<gene>
    <name evidence="1" type="ORF">PUN28_011412</name>
</gene>
<evidence type="ECO:0000313" key="2">
    <source>
        <dbReference type="Proteomes" id="UP001430953"/>
    </source>
</evidence>
<reference evidence="1 2" key="1">
    <citation type="submission" date="2023-03" db="EMBL/GenBank/DDBJ databases">
        <title>High recombination rates correlate with genetic variation in Cardiocondyla obscurior ants.</title>
        <authorList>
            <person name="Errbii M."/>
        </authorList>
    </citation>
    <scope>NUCLEOTIDE SEQUENCE [LARGE SCALE GENOMIC DNA]</scope>
    <source>
        <strain evidence="1">Alpha-2009</strain>
        <tissue evidence="1">Whole body</tissue>
    </source>
</reference>
<sequence>MPIFSLISFSSIRKRYLHEEDAPHLLEDSRSIGGRRHIIQLDRFPPTIRPSTERVGCVIGTDCAQISFFVPSVRASHQHVSRECSVISKLKNGIEPELFSHNSSTRGDHLCSLFVSTKHGTQRCDDGAGCAESGNGHVSGCLFGPVPYHSVSCSGRLKVKHEGFPNQTCNRRLIFYNLLQSISAQASQQLI</sequence>
<organism evidence="1 2">
    <name type="scientific">Cardiocondyla obscurior</name>
    <dbReference type="NCBI Taxonomy" id="286306"/>
    <lineage>
        <taxon>Eukaryota</taxon>
        <taxon>Metazoa</taxon>
        <taxon>Ecdysozoa</taxon>
        <taxon>Arthropoda</taxon>
        <taxon>Hexapoda</taxon>
        <taxon>Insecta</taxon>
        <taxon>Pterygota</taxon>
        <taxon>Neoptera</taxon>
        <taxon>Endopterygota</taxon>
        <taxon>Hymenoptera</taxon>
        <taxon>Apocrita</taxon>
        <taxon>Aculeata</taxon>
        <taxon>Formicoidea</taxon>
        <taxon>Formicidae</taxon>
        <taxon>Myrmicinae</taxon>
        <taxon>Cardiocondyla</taxon>
    </lineage>
</organism>
<accession>A0AAW2FEX6</accession>
<proteinExistence type="predicted"/>